<name>A0ABN7NI35_9BURK</name>
<sequence>MSSAPKNFMVPADFPVSVQAGHRLTIAHIEAALSRWRERKLVTLHITTSPAEVLARLLARMTTRRETSIRWIDLIFVERHALGILYPHPVGSAWPGLPPD</sequence>
<proteinExistence type="predicted"/>
<evidence type="ECO:0000313" key="1">
    <source>
        <dbReference type="EMBL" id="CAE6871673.1"/>
    </source>
</evidence>
<dbReference type="EMBL" id="CAJNAU010000285">
    <property type="protein sequence ID" value="CAE6871673.1"/>
    <property type="molecule type" value="Genomic_DNA"/>
</dbReference>
<organism evidence="1 2">
    <name type="scientific">Paraburkholderia aspalathi</name>
    <dbReference type="NCBI Taxonomy" id="1324617"/>
    <lineage>
        <taxon>Bacteria</taxon>
        <taxon>Pseudomonadati</taxon>
        <taxon>Pseudomonadota</taxon>
        <taxon>Betaproteobacteria</taxon>
        <taxon>Burkholderiales</taxon>
        <taxon>Burkholderiaceae</taxon>
        <taxon>Paraburkholderia</taxon>
    </lineage>
</organism>
<reference evidence="1 2" key="1">
    <citation type="submission" date="2021-02" db="EMBL/GenBank/DDBJ databases">
        <authorList>
            <person name="Vanwijnsberghe S."/>
        </authorList>
    </citation>
    <scope>NUCLEOTIDE SEQUENCE [LARGE SCALE GENOMIC DNA]</scope>
    <source>
        <strain evidence="1 2">R-69658</strain>
    </source>
</reference>
<evidence type="ECO:0000313" key="2">
    <source>
        <dbReference type="Proteomes" id="UP000674425"/>
    </source>
</evidence>
<dbReference type="Proteomes" id="UP000674425">
    <property type="component" value="Unassembled WGS sequence"/>
</dbReference>
<accession>A0ABN7NI35</accession>
<comment type="caution">
    <text evidence="1">The sequence shown here is derived from an EMBL/GenBank/DDBJ whole genome shotgun (WGS) entry which is preliminary data.</text>
</comment>
<gene>
    <name evidence="1" type="ORF">R69658_08190</name>
</gene>
<protein>
    <submittedName>
        <fullName evidence="1">Uncharacterized protein</fullName>
    </submittedName>
</protein>
<keyword evidence="2" id="KW-1185">Reference proteome</keyword>